<reference evidence="1 2" key="1">
    <citation type="submission" date="2018-08" db="EMBL/GenBank/DDBJ databases">
        <title>Genome and evolution of the arbuscular mycorrhizal fungus Diversispora epigaea (formerly Glomus versiforme) and its bacterial endosymbionts.</title>
        <authorList>
            <person name="Sun X."/>
            <person name="Fei Z."/>
            <person name="Harrison M."/>
        </authorList>
    </citation>
    <scope>NUCLEOTIDE SEQUENCE [LARGE SCALE GENOMIC DNA]</scope>
    <source>
        <strain evidence="1 2">IT104</strain>
    </source>
</reference>
<dbReference type="Proteomes" id="UP000266861">
    <property type="component" value="Unassembled WGS sequence"/>
</dbReference>
<dbReference type="EMBL" id="PQFF01000002">
    <property type="protein sequence ID" value="RHZ90218.1"/>
    <property type="molecule type" value="Genomic_DNA"/>
</dbReference>
<evidence type="ECO:0000313" key="2">
    <source>
        <dbReference type="Proteomes" id="UP000266861"/>
    </source>
</evidence>
<accession>A0A397JTD1</accession>
<organism evidence="1 2">
    <name type="scientific">Diversispora epigaea</name>
    <dbReference type="NCBI Taxonomy" id="1348612"/>
    <lineage>
        <taxon>Eukaryota</taxon>
        <taxon>Fungi</taxon>
        <taxon>Fungi incertae sedis</taxon>
        <taxon>Mucoromycota</taxon>
        <taxon>Glomeromycotina</taxon>
        <taxon>Glomeromycetes</taxon>
        <taxon>Diversisporales</taxon>
        <taxon>Diversisporaceae</taxon>
        <taxon>Diversispora</taxon>
    </lineage>
</organism>
<sequence>MNFPNNHFQKKHLKTALILFKQYQTQTSTEFLSDTFTSRETHNTNTNTSKSDDSFFTISRVIISLFLI</sequence>
<comment type="caution">
    <text evidence="1">The sequence shown here is derived from an EMBL/GenBank/DDBJ whole genome shotgun (WGS) entry which is preliminary data.</text>
</comment>
<protein>
    <submittedName>
        <fullName evidence="1">Uncharacterized protein</fullName>
    </submittedName>
</protein>
<proteinExistence type="predicted"/>
<name>A0A397JTD1_9GLOM</name>
<evidence type="ECO:0000313" key="1">
    <source>
        <dbReference type="EMBL" id="RHZ90218.1"/>
    </source>
</evidence>
<keyword evidence="2" id="KW-1185">Reference proteome</keyword>
<dbReference type="AlphaFoldDB" id="A0A397JTD1"/>
<gene>
    <name evidence="1" type="ORF">Glove_2g37</name>
</gene>